<evidence type="ECO:0000259" key="3">
    <source>
        <dbReference type="PROSITE" id="PS51900"/>
    </source>
</evidence>
<dbReference type="RefSeq" id="WP_189336412.1">
    <property type="nucleotide sequence ID" value="NZ_AP023356.1"/>
</dbReference>
<dbReference type="EMBL" id="AP023356">
    <property type="protein sequence ID" value="BCJ42315.1"/>
    <property type="molecule type" value="Genomic_DNA"/>
</dbReference>
<name>A0ABM7LSS8_9ACTN</name>
<dbReference type="InterPro" id="IPR044068">
    <property type="entry name" value="CB"/>
</dbReference>
<evidence type="ECO:0000313" key="5">
    <source>
        <dbReference type="Proteomes" id="UP000676967"/>
    </source>
</evidence>
<dbReference type="PANTHER" id="PTHR30349:SF64">
    <property type="entry name" value="PROPHAGE INTEGRASE INTD-RELATED"/>
    <property type="match status" value="1"/>
</dbReference>
<sequence>MTVSVSVVPPRSVDYDLLGQMLGEPALRVEHVDSPSILVDGRYHTAASHWLRRKHQRRPVMDTTVAHARRLAAWIEYLRVVRHRIDPAEHRSDVFVADEEDLLAYYRARQYDQDTQVSSSTWQAQRSTLKQFHEFLHRSYNVPLPFDLERINLPDGRSVQAIAGLRPRRRTGSRGTPITPGFADLLIQGAMRIDRNGRQHDVRTVDRDAALVSLGLAAGLRRETLTYISRYEIPPLSSNDFTTIRVPDFITKNDAGGDAFVFSHRLVPVHHYLTGHRAELVEDGRPYRPAEPLHLTSADDDIWTAVVDGKTVRRRWVETDAATRLRLVDLDGRSSPLAWLDPRTGAPVGYDTCGRITARARDWTREHLNPKFPASFRTHDLRHSYATHLTVCIFKQALAEFVAPSMVDAYTPHRVGDAVEVAKMSLGHASDDSTRLYTRNAHKFLNIPLDEFLGRR</sequence>
<dbReference type="Gene3D" id="1.10.443.10">
    <property type="entry name" value="Intergrase catalytic core"/>
    <property type="match status" value="1"/>
</dbReference>
<dbReference type="InterPro" id="IPR011010">
    <property type="entry name" value="DNA_brk_join_enz"/>
</dbReference>
<dbReference type="PROSITE" id="PS51900">
    <property type="entry name" value="CB"/>
    <property type="match status" value="1"/>
</dbReference>
<feature type="domain" description="Core-binding (CB)" evidence="3">
    <location>
        <begin position="41"/>
        <end position="137"/>
    </location>
</feature>
<reference evidence="4 5" key="1">
    <citation type="submission" date="2020-08" db="EMBL/GenBank/DDBJ databases">
        <title>Whole genome shotgun sequence of Actinoplanes ianthinogenes NBRC 13996.</title>
        <authorList>
            <person name="Komaki H."/>
            <person name="Tamura T."/>
        </authorList>
    </citation>
    <scope>NUCLEOTIDE SEQUENCE [LARGE SCALE GENOMIC DNA]</scope>
    <source>
        <strain evidence="4 5">NBRC 13996</strain>
    </source>
</reference>
<protein>
    <submittedName>
        <fullName evidence="4">Integrase</fullName>
    </submittedName>
</protein>
<accession>A0ABM7LSS8</accession>
<gene>
    <name evidence="4" type="ORF">Aiant_29720</name>
</gene>
<keyword evidence="2" id="KW-0238">DNA-binding</keyword>
<dbReference type="Proteomes" id="UP000676967">
    <property type="component" value="Chromosome"/>
</dbReference>
<dbReference type="InterPro" id="IPR013762">
    <property type="entry name" value="Integrase-like_cat_sf"/>
</dbReference>
<dbReference type="SUPFAM" id="SSF56349">
    <property type="entry name" value="DNA breaking-rejoining enzymes"/>
    <property type="match status" value="1"/>
</dbReference>
<dbReference type="PANTHER" id="PTHR30349">
    <property type="entry name" value="PHAGE INTEGRASE-RELATED"/>
    <property type="match status" value="1"/>
</dbReference>
<organism evidence="4 5">
    <name type="scientific">Actinoplanes ianthinogenes</name>
    <dbReference type="NCBI Taxonomy" id="122358"/>
    <lineage>
        <taxon>Bacteria</taxon>
        <taxon>Bacillati</taxon>
        <taxon>Actinomycetota</taxon>
        <taxon>Actinomycetes</taxon>
        <taxon>Micromonosporales</taxon>
        <taxon>Micromonosporaceae</taxon>
        <taxon>Actinoplanes</taxon>
    </lineage>
</organism>
<dbReference type="InterPro" id="IPR050090">
    <property type="entry name" value="Tyrosine_recombinase_XerCD"/>
</dbReference>
<evidence type="ECO:0000256" key="1">
    <source>
        <dbReference type="ARBA" id="ARBA00023172"/>
    </source>
</evidence>
<evidence type="ECO:0000313" key="4">
    <source>
        <dbReference type="EMBL" id="BCJ42315.1"/>
    </source>
</evidence>
<proteinExistence type="predicted"/>
<keyword evidence="5" id="KW-1185">Reference proteome</keyword>
<evidence type="ECO:0000256" key="2">
    <source>
        <dbReference type="PROSITE-ProRule" id="PRU01248"/>
    </source>
</evidence>
<keyword evidence="1" id="KW-0233">DNA recombination</keyword>